<evidence type="ECO:0000313" key="1">
    <source>
        <dbReference type="EMBL" id="KAJ2989638.1"/>
    </source>
</evidence>
<organism evidence="1 2">
    <name type="scientific">Xylaria curta</name>
    <dbReference type="NCBI Taxonomy" id="42375"/>
    <lineage>
        <taxon>Eukaryota</taxon>
        <taxon>Fungi</taxon>
        <taxon>Dikarya</taxon>
        <taxon>Ascomycota</taxon>
        <taxon>Pezizomycotina</taxon>
        <taxon>Sordariomycetes</taxon>
        <taxon>Xylariomycetidae</taxon>
        <taxon>Xylariales</taxon>
        <taxon>Xylariaceae</taxon>
        <taxon>Xylaria</taxon>
    </lineage>
</organism>
<gene>
    <name evidence="1" type="ORF">NUW58_g3369</name>
</gene>
<keyword evidence="2" id="KW-1185">Reference proteome</keyword>
<dbReference type="Proteomes" id="UP001143856">
    <property type="component" value="Unassembled WGS sequence"/>
</dbReference>
<protein>
    <submittedName>
        <fullName evidence="1">Uncharacterized protein</fullName>
    </submittedName>
</protein>
<dbReference type="EMBL" id="JAPDGR010000507">
    <property type="protein sequence ID" value="KAJ2989638.1"/>
    <property type="molecule type" value="Genomic_DNA"/>
</dbReference>
<reference evidence="1" key="1">
    <citation type="submission" date="2022-10" db="EMBL/GenBank/DDBJ databases">
        <title>Genome Sequence of Xylaria curta.</title>
        <authorList>
            <person name="Buettner E."/>
        </authorList>
    </citation>
    <scope>NUCLEOTIDE SEQUENCE</scope>
    <source>
        <strain evidence="1">Babe10</strain>
    </source>
</reference>
<comment type="caution">
    <text evidence="1">The sequence shown here is derived from an EMBL/GenBank/DDBJ whole genome shotgun (WGS) entry which is preliminary data.</text>
</comment>
<proteinExistence type="predicted"/>
<accession>A0ACC1PBU7</accession>
<sequence length="630" mass="71065">MASPRDVDLTVGIDFGMTCTGVAFAKRNMDSPRMIQEWPLPPEKHGTQKKVPSTILYGDKKAVKEWGFTCNDHRDTVEWFKRYLEEDSLKSMLKTFKDENETPPFETVKQVRAIYGDYMKCLYKHISEQLQRNEEWNDKTVEFVFSLPATFRTLEVSNALMGQIKKAGFGSGGRKHFVSWGLSEPQASAVYTAKETEISFKRGDIILVCDAGGGTTDLALLEQQGDDEVVALKELSVIQGNNIGSTNIDLAFLKMVKERLEKDPKLKLAKNAATIMMHSDEFQTWKHEFGKTKEAEFRMARVTVPIVSGRTASRDADISDGKMKFSYADFRSLFDPEVDGIIQFIKGMINQVTKINSKNTPVGILILCKAKNSSTRHVLEVEADAKQNQNYLVLSGGLGSSAYVQQRIKEAFPNPKVVVAEADEPQLAVVKGLVLDRKQRAKSGSAALRIRKARASYGVVTQVRYDKKVHSGLRPTISELDGERWIENQISWVIRKGDDIDSEQSGKTHGFSKAARKRNNPWISKRELVISHQDKDQLPTNKDDVDVFVLCTVESDLSGVDSEYIHKRTGKRSGLFKPAPKYYEIPYAIKFVVGAIDARFELWVGEREYAKKNSFRVDWEDQGLRSSSKK</sequence>
<evidence type="ECO:0000313" key="2">
    <source>
        <dbReference type="Proteomes" id="UP001143856"/>
    </source>
</evidence>
<name>A0ACC1PBU7_9PEZI</name>